<evidence type="ECO:0000256" key="1">
    <source>
        <dbReference type="ARBA" id="ARBA00007261"/>
    </source>
</evidence>
<evidence type="ECO:0000259" key="3">
    <source>
        <dbReference type="Pfam" id="PF05193"/>
    </source>
</evidence>
<protein>
    <submittedName>
        <fullName evidence="4">Insulinase family protein</fullName>
    </submittedName>
</protein>
<dbReference type="OrthoDB" id="9811314at2"/>
<dbReference type="SUPFAM" id="SSF63411">
    <property type="entry name" value="LuxS/MPP-like metallohydrolase"/>
    <property type="match status" value="2"/>
</dbReference>
<dbReference type="RefSeq" id="WP_147890465.1">
    <property type="nucleotide sequence ID" value="NZ_VRTS01000001.1"/>
</dbReference>
<dbReference type="PANTHER" id="PTHR11851">
    <property type="entry name" value="METALLOPROTEASE"/>
    <property type="match status" value="1"/>
</dbReference>
<dbReference type="GO" id="GO:0046872">
    <property type="term" value="F:metal ion binding"/>
    <property type="evidence" value="ECO:0007669"/>
    <property type="project" value="InterPro"/>
</dbReference>
<evidence type="ECO:0000313" key="4">
    <source>
        <dbReference type="EMBL" id="TXK65792.1"/>
    </source>
</evidence>
<evidence type="ECO:0000313" key="5">
    <source>
        <dbReference type="Proteomes" id="UP000321248"/>
    </source>
</evidence>
<feature type="domain" description="Peptidase M16 C-terminal" evidence="3">
    <location>
        <begin position="144"/>
        <end position="337"/>
    </location>
</feature>
<reference evidence="4 5" key="1">
    <citation type="submission" date="2019-08" db="EMBL/GenBank/DDBJ databases">
        <authorList>
            <person name="Karlyshev A.V."/>
        </authorList>
    </citation>
    <scope>NUCLEOTIDE SEQUENCE [LARGE SCALE GENOMIC DNA]</scope>
    <source>
        <strain evidence="4 5">Alg18-2.2</strain>
    </source>
</reference>
<dbReference type="InterPro" id="IPR050361">
    <property type="entry name" value="MPP/UQCRC_Complex"/>
</dbReference>
<dbReference type="Pfam" id="PF00675">
    <property type="entry name" value="Peptidase_M16"/>
    <property type="match status" value="1"/>
</dbReference>
<proteinExistence type="inferred from homology"/>
<name>A0A5C8KZA5_9GAMM</name>
<dbReference type="AlphaFoldDB" id="A0A5C8KZA5"/>
<feature type="domain" description="Peptidase M16 N-terminal" evidence="2">
    <location>
        <begin position="3"/>
        <end position="100"/>
    </location>
</feature>
<dbReference type="Proteomes" id="UP000321248">
    <property type="component" value="Unassembled WGS sequence"/>
</dbReference>
<dbReference type="EMBL" id="VRTS01000001">
    <property type="protein sequence ID" value="TXK65792.1"/>
    <property type="molecule type" value="Genomic_DNA"/>
</dbReference>
<evidence type="ECO:0000259" key="2">
    <source>
        <dbReference type="Pfam" id="PF00675"/>
    </source>
</evidence>
<dbReference type="InterPro" id="IPR007863">
    <property type="entry name" value="Peptidase_M16_C"/>
</dbReference>
<dbReference type="PANTHER" id="PTHR11851:SF49">
    <property type="entry name" value="MITOCHONDRIAL-PROCESSING PEPTIDASE SUBUNIT ALPHA"/>
    <property type="match status" value="1"/>
</dbReference>
<keyword evidence="5" id="KW-1185">Reference proteome</keyword>
<organism evidence="4 5">
    <name type="scientific">Alkalisalibacterium limincola</name>
    <dbReference type="NCBI Taxonomy" id="2699169"/>
    <lineage>
        <taxon>Bacteria</taxon>
        <taxon>Pseudomonadati</taxon>
        <taxon>Pseudomonadota</taxon>
        <taxon>Gammaproteobacteria</taxon>
        <taxon>Lysobacterales</taxon>
        <taxon>Lysobacteraceae</taxon>
        <taxon>Alkalisalibacterium</taxon>
    </lineage>
</organism>
<sequence>MRITFQTGAAFDPPGKAGLAQLSASMLANGGSARRSHAELQQAFHPIASGLSVQVDKELVTFTATVHRDNLETWHGLVREMLLEPGLREDDFQRLRQQQANAIRTSLRGNNDEELGKEALYEMVYGAGHPYGRLSLGHASQVESLTLADVRDFVARRFTNGNVGLGLAGGYDASFRQALLRDLDRLPDGGPGMLAVPTVDRPGQRAARIIEKETPGVAVSFGWPIELKRGDDDWIALWLVRSWLGEHRNSSGRLYQRIREERGMNYGSYAYIEYFPGGMFRMQPEPGYPRRNDLFQVWLRPLRDNNDALFATRTALWELDRLVDQGLSQAEFEASRNFLHKFVAILTSTSATRLGYATDSEWYGTPDFIDYVRRGLERLTLEDVNAAIRRYIHTDAAQFVFVTRDGEGLAAALADDAPSPIEYNTEKPEALLAEDAEIASRPFGLSVGRIEVVDAERVFE</sequence>
<dbReference type="InterPro" id="IPR011765">
    <property type="entry name" value="Pept_M16_N"/>
</dbReference>
<dbReference type="Pfam" id="PF05193">
    <property type="entry name" value="Peptidase_M16_C"/>
    <property type="match status" value="1"/>
</dbReference>
<accession>A0A5C8KZA5</accession>
<dbReference type="Gene3D" id="3.30.830.10">
    <property type="entry name" value="Metalloenzyme, LuxS/M16 peptidase-like"/>
    <property type="match status" value="2"/>
</dbReference>
<comment type="caution">
    <text evidence="4">The sequence shown here is derived from an EMBL/GenBank/DDBJ whole genome shotgun (WGS) entry which is preliminary data.</text>
</comment>
<dbReference type="InterPro" id="IPR011249">
    <property type="entry name" value="Metalloenz_LuxS/M16"/>
</dbReference>
<gene>
    <name evidence="4" type="ORF">FU658_01410</name>
</gene>
<comment type="similarity">
    <text evidence="1">Belongs to the peptidase M16 family.</text>
</comment>